<accession>A0AAX1EJF7</accession>
<evidence type="ECO:0000313" key="2">
    <source>
        <dbReference type="EMBL" id="QBR85280.1"/>
    </source>
</evidence>
<keyword evidence="1" id="KW-1133">Transmembrane helix</keyword>
<organism evidence="2 3">
    <name type="scientific">Legionella israelensis</name>
    <dbReference type="NCBI Taxonomy" id="454"/>
    <lineage>
        <taxon>Bacteria</taxon>
        <taxon>Pseudomonadati</taxon>
        <taxon>Pseudomonadota</taxon>
        <taxon>Gammaproteobacteria</taxon>
        <taxon>Legionellales</taxon>
        <taxon>Legionellaceae</taxon>
        <taxon>Legionella</taxon>
    </lineage>
</organism>
<evidence type="ECO:0000313" key="3">
    <source>
        <dbReference type="Proteomes" id="UP000295517"/>
    </source>
</evidence>
<keyword evidence="1" id="KW-0812">Transmembrane</keyword>
<proteinExistence type="predicted"/>
<gene>
    <name evidence="2" type="ORF">E3983_02325</name>
</gene>
<protein>
    <submittedName>
        <fullName evidence="2">Uncharacterized protein</fullName>
    </submittedName>
</protein>
<name>A0AAX1EJF7_9GAMM</name>
<dbReference type="EMBL" id="CP038254">
    <property type="protein sequence ID" value="QBR85280.1"/>
    <property type="molecule type" value="Genomic_DNA"/>
</dbReference>
<feature type="transmembrane region" description="Helical" evidence="1">
    <location>
        <begin position="6"/>
        <end position="23"/>
    </location>
</feature>
<dbReference type="AlphaFoldDB" id="A0AAX1EJF7"/>
<sequence length="30" mass="3114">MAGVAAGLLFIVGIIAILSRLGIDRSDSKR</sequence>
<keyword evidence="1" id="KW-0472">Membrane</keyword>
<dbReference type="Proteomes" id="UP000295517">
    <property type="component" value="Chromosome"/>
</dbReference>
<reference evidence="2 3" key="1">
    <citation type="submission" date="2019-03" db="EMBL/GenBank/DDBJ databases">
        <title>Diverse conjugative elements silence natural transformation in Legionella species.</title>
        <authorList>
            <person name="Durieux I."/>
            <person name="Ginevra C."/>
            <person name="Attaiech L."/>
            <person name="Picq K."/>
            <person name="Juan P.A."/>
            <person name="Jarraud S."/>
            <person name="Charpentier X."/>
        </authorList>
    </citation>
    <scope>NUCLEOTIDE SEQUENCE [LARGE SCALE GENOMIC DNA]</scope>
    <source>
        <strain evidence="2 3">HL-0427-4011</strain>
    </source>
</reference>
<evidence type="ECO:0000256" key="1">
    <source>
        <dbReference type="SAM" id="Phobius"/>
    </source>
</evidence>